<evidence type="ECO:0000313" key="2">
    <source>
        <dbReference type="Proteomes" id="UP000054359"/>
    </source>
</evidence>
<accession>A0A087T4Q4</accession>
<feature type="non-terminal residue" evidence="1">
    <location>
        <position position="36"/>
    </location>
</feature>
<evidence type="ECO:0000313" key="1">
    <source>
        <dbReference type="EMBL" id="KFM60093.1"/>
    </source>
</evidence>
<dbReference type="EMBL" id="KK113390">
    <property type="protein sequence ID" value="KFM60093.1"/>
    <property type="molecule type" value="Genomic_DNA"/>
</dbReference>
<dbReference type="InterPro" id="IPR036595">
    <property type="entry name" value="A-macroglobulin_rcpt-bd_sf"/>
</dbReference>
<organism evidence="1 2">
    <name type="scientific">Stegodyphus mimosarum</name>
    <name type="common">African social velvet spider</name>
    <dbReference type="NCBI Taxonomy" id="407821"/>
    <lineage>
        <taxon>Eukaryota</taxon>
        <taxon>Metazoa</taxon>
        <taxon>Ecdysozoa</taxon>
        <taxon>Arthropoda</taxon>
        <taxon>Chelicerata</taxon>
        <taxon>Arachnida</taxon>
        <taxon>Araneae</taxon>
        <taxon>Araneomorphae</taxon>
        <taxon>Entelegynae</taxon>
        <taxon>Eresoidea</taxon>
        <taxon>Eresidae</taxon>
        <taxon>Stegodyphus</taxon>
    </lineage>
</organism>
<keyword evidence="2" id="KW-1185">Reference proteome</keyword>
<dbReference type="AlphaFoldDB" id="A0A087T4Q4"/>
<name>A0A087T4Q4_STEMI</name>
<dbReference type="Proteomes" id="UP000054359">
    <property type="component" value="Unassembled WGS sequence"/>
</dbReference>
<sequence>MISGFLPRETSLDELKSDPSIQLKRYDIEGNLVNLY</sequence>
<proteinExistence type="predicted"/>
<reference evidence="1 2" key="1">
    <citation type="submission" date="2013-11" db="EMBL/GenBank/DDBJ databases">
        <title>Genome sequencing of Stegodyphus mimosarum.</title>
        <authorList>
            <person name="Bechsgaard J."/>
        </authorList>
    </citation>
    <scope>NUCLEOTIDE SEQUENCE [LARGE SCALE GENOMIC DNA]</scope>
</reference>
<gene>
    <name evidence="1" type="ORF">X975_19314</name>
</gene>
<dbReference type="SUPFAM" id="SSF49410">
    <property type="entry name" value="Alpha-macroglobulin receptor domain"/>
    <property type="match status" value="1"/>
</dbReference>
<protein>
    <submittedName>
        <fullName evidence="1">Uncharacterized protein</fullName>
    </submittedName>
</protein>
<dbReference type="GO" id="GO:0005576">
    <property type="term" value="C:extracellular region"/>
    <property type="evidence" value="ECO:0007669"/>
    <property type="project" value="InterPro"/>
</dbReference>